<evidence type="ECO:0000313" key="2">
    <source>
        <dbReference type="EMBL" id="SGY99976.1"/>
    </source>
</evidence>
<evidence type="ECO:0000256" key="1">
    <source>
        <dbReference type="SAM" id="Phobius"/>
    </source>
</evidence>
<evidence type="ECO:0000313" key="3">
    <source>
        <dbReference type="Proteomes" id="UP000249464"/>
    </source>
</evidence>
<keyword evidence="1" id="KW-0472">Membrane</keyword>
<accession>A0A2X0MK60</accession>
<dbReference type="AlphaFoldDB" id="A0A2X0MK60"/>
<dbReference type="STRING" id="796604.A0A2X0MK60"/>
<reference evidence="2 3" key="1">
    <citation type="submission" date="2016-11" db="EMBL/GenBank/DDBJ databases">
        <authorList>
            <person name="Jaros S."/>
            <person name="Januszkiewicz K."/>
            <person name="Wedrychowicz H."/>
        </authorList>
    </citation>
    <scope>NUCLEOTIDE SEQUENCE [LARGE SCALE GENOMIC DNA]</scope>
</reference>
<keyword evidence="1" id="KW-0812">Transmembrane</keyword>
<dbReference type="EMBL" id="FQNC01000065">
    <property type="protein sequence ID" value="SGY99976.1"/>
    <property type="molecule type" value="Genomic_DNA"/>
</dbReference>
<dbReference type="Proteomes" id="UP000249464">
    <property type="component" value="Unassembled WGS sequence"/>
</dbReference>
<organism evidence="2 3">
    <name type="scientific">Microbotryum silenes-dioicae</name>
    <dbReference type="NCBI Taxonomy" id="796604"/>
    <lineage>
        <taxon>Eukaryota</taxon>
        <taxon>Fungi</taxon>
        <taxon>Dikarya</taxon>
        <taxon>Basidiomycota</taxon>
        <taxon>Pucciniomycotina</taxon>
        <taxon>Microbotryomycetes</taxon>
        <taxon>Microbotryales</taxon>
        <taxon>Microbotryaceae</taxon>
        <taxon>Microbotryum</taxon>
    </lineage>
</organism>
<proteinExistence type="predicted"/>
<feature type="transmembrane region" description="Helical" evidence="1">
    <location>
        <begin position="43"/>
        <end position="61"/>
    </location>
</feature>
<protein>
    <submittedName>
        <fullName evidence="2">BQ5605_C034g11318 protein</fullName>
    </submittedName>
</protein>
<sequence>MTPPAEVTVTSQPETTIFVTASAASPIIPSSTSRTSGVERRTVGSTGMALLVLLGAGCLWVV</sequence>
<keyword evidence="3" id="KW-1185">Reference proteome</keyword>
<name>A0A2X0MK60_9BASI</name>
<gene>
    <name evidence="2" type="primary">BQ5605_C034g11318</name>
    <name evidence="2" type="ORF">BQ5605_C034G11318</name>
</gene>
<keyword evidence="1" id="KW-1133">Transmembrane helix</keyword>